<keyword evidence="6" id="KW-1185">Reference proteome</keyword>
<comment type="function">
    <text evidence="1">Involved in the proteasome-dependent degradation of fructose-1,6-bisphosphatase.</text>
</comment>
<dbReference type="Pfam" id="PF00622">
    <property type="entry name" value="SPRY"/>
    <property type="match status" value="1"/>
</dbReference>
<proteinExistence type="predicted"/>
<feature type="compositionally biased region" description="Polar residues" evidence="2">
    <location>
        <begin position="522"/>
        <end position="536"/>
    </location>
</feature>
<feature type="region of interest" description="Disordered" evidence="2">
    <location>
        <begin position="519"/>
        <end position="542"/>
    </location>
</feature>
<protein>
    <submittedName>
        <fullName evidence="5">RanBPM</fullName>
    </submittedName>
</protein>
<dbReference type="Proteomes" id="UP001163105">
    <property type="component" value="Unassembled WGS sequence"/>
</dbReference>
<evidence type="ECO:0000259" key="3">
    <source>
        <dbReference type="PROSITE" id="PS50188"/>
    </source>
</evidence>
<dbReference type="SMART" id="SM00757">
    <property type="entry name" value="CRA"/>
    <property type="match status" value="1"/>
</dbReference>
<dbReference type="InterPro" id="IPR035782">
    <property type="entry name" value="SPRY_RanBP9/10"/>
</dbReference>
<feature type="region of interest" description="Disordered" evidence="2">
    <location>
        <begin position="1"/>
        <end position="49"/>
    </location>
</feature>
<sequence length="682" mass="75047">MTSPFRHGSSGFPDSDSSSGTTGQQSRSRRASPFNAQPPAPRGHSSNFYYHPSRTSLLSVSGDLLVDPVPSLPRPAADDTNAMDEQANDGMANVWNAGGPLPSFSRAFDIFTGPRDADSLGQGAFVPSYLRGSSYMRLLEEQQKAQAQSSKDSKRAADNGAPLDTNGFARQPLPSGTHRGMTHNVIERPPPFEEDETVPPLPTRWNKDDAGTGVEVQPNPLAVRHVGTKNHHEREYEAGGVRANHHMPPECGIYYFEVQIVYGKRDDTTISIGFSARNTALSRAVGWEPESWGYHGDDGRTYTGQNIGRNYGPTFSLGDVIGCGVNFRDHTAFFTKNGVKLGTAFTDVVRSKLYPTVSMKKTGEQVMANFGQCPFVYNIDDMVREQREKIQMEISATDTSRLEPGMNGTDLIQTLVLQFLQHDGYVETARAFAEDIKAQKEALNLDPNVKVDGINIQDDEDANNRQRIRRAILEGDIDRALKHTKAFYPEVLEDNEEVYFKLRCRKFIEMVRKAAQIRSGVDSKTSNGHGAASGSQDMDLDVNGNDGVSLVDVMDSSDQQMELIQLEQSMLEYGQALGAEFANDPRKEISNALSEIWSLVAYSNPLKEPQVSHLLDRKGRSLVAEELNSAILSSLGKSSRAALEKIYAQTSVLLDELRQDGGPGAFVSLQSVLEDITTFPQI</sequence>
<dbReference type="SUPFAM" id="SSF49899">
    <property type="entry name" value="Concanavalin A-like lectins/glucanases"/>
    <property type="match status" value="1"/>
</dbReference>
<evidence type="ECO:0000313" key="5">
    <source>
        <dbReference type="EMBL" id="KAJ6440346.1"/>
    </source>
</evidence>
<organism evidence="5 6">
    <name type="scientific">Purpureocillium lavendulum</name>
    <dbReference type="NCBI Taxonomy" id="1247861"/>
    <lineage>
        <taxon>Eukaryota</taxon>
        <taxon>Fungi</taxon>
        <taxon>Dikarya</taxon>
        <taxon>Ascomycota</taxon>
        <taxon>Pezizomycotina</taxon>
        <taxon>Sordariomycetes</taxon>
        <taxon>Hypocreomycetidae</taxon>
        <taxon>Hypocreales</taxon>
        <taxon>Ophiocordycipitaceae</taxon>
        <taxon>Purpureocillium</taxon>
    </lineage>
</organism>
<dbReference type="Gene3D" id="2.60.120.920">
    <property type="match status" value="1"/>
</dbReference>
<dbReference type="InterPro" id="IPR001870">
    <property type="entry name" value="B30.2/SPRY"/>
</dbReference>
<dbReference type="Pfam" id="PF10607">
    <property type="entry name" value="CTLH"/>
    <property type="match status" value="1"/>
</dbReference>
<dbReference type="AlphaFoldDB" id="A0AB34FNU9"/>
<feature type="domain" description="B30.2/SPRY" evidence="3">
    <location>
        <begin position="183"/>
        <end position="375"/>
    </location>
</feature>
<dbReference type="InterPro" id="IPR006595">
    <property type="entry name" value="CTLH_C"/>
</dbReference>
<accession>A0AB34FNU9</accession>
<feature type="compositionally biased region" description="Low complexity" evidence="2">
    <location>
        <begin position="8"/>
        <end position="26"/>
    </location>
</feature>
<dbReference type="InterPro" id="IPR050618">
    <property type="entry name" value="Ubq-SigPath_Reg"/>
</dbReference>
<comment type="caution">
    <text evidence="5">The sequence shown here is derived from an EMBL/GenBank/DDBJ whole genome shotgun (WGS) entry which is preliminary data.</text>
</comment>
<evidence type="ECO:0000313" key="6">
    <source>
        <dbReference type="Proteomes" id="UP001163105"/>
    </source>
</evidence>
<dbReference type="CDD" id="cd12909">
    <property type="entry name" value="SPRY_RanBP9_10"/>
    <property type="match status" value="1"/>
</dbReference>
<dbReference type="PANTHER" id="PTHR12864">
    <property type="entry name" value="RAN BINDING PROTEIN 9-RELATED"/>
    <property type="match status" value="1"/>
</dbReference>
<dbReference type="SMART" id="SM00449">
    <property type="entry name" value="SPRY"/>
    <property type="match status" value="1"/>
</dbReference>
<feature type="region of interest" description="Disordered" evidence="2">
    <location>
        <begin position="141"/>
        <end position="204"/>
    </location>
</feature>
<dbReference type="InterPro" id="IPR013144">
    <property type="entry name" value="CRA_dom"/>
</dbReference>
<evidence type="ECO:0000259" key="4">
    <source>
        <dbReference type="PROSITE" id="PS50897"/>
    </source>
</evidence>
<dbReference type="EMBL" id="JAQHRD010000005">
    <property type="protein sequence ID" value="KAJ6440346.1"/>
    <property type="molecule type" value="Genomic_DNA"/>
</dbReference>
<dbReference type="PROSITE" id="PS50896">
    <property type="entry name" value="LISH"/>
    <property type="match status" value="1"/>
</dbReference>
<evidence type="ECO:0000256" key="1">
    <source>
        <dbReference type="ARBA" id="ARBA00002343"/>
    </source>
</evidence>
<dbReference type="PROSITE" id="PS50897">
    <property type="entry name" value="CTLH"/>
    <property type="match status" value="1"/>
</dbReference>
<name>A0AB34FNU9_9HYPO</name>
<dbReference type="PROSITE" id="PS50188">
    <property type="entry name" value="B302_SPRY"/>
    <property type="match status" value="1"/>
</dbReference>
<evidence type="ECO:0000256" key="2">
    <source>
        <dbReference type="SAM" id="MobiDB-lite"/>
    </source>
</evidence>
<gene>
    <name evidence="5" type="primary">RANBP9_10</name>
    <name evidence="5" type="ORF">O9K51_06136</name>
</gene>
<dbReference type="InterPro" id="IPR024964">
    <property type="entry name" value="CTLH/CRA"/>
</dbReference>
<dbReference type="InterPro" id="IPR013320">
    <property type="entry name" value="ConA-like_dom_sf"/>
</dbReference>
<dbReference type="InterPro" id="IPR003877">
    <property type="entry name" value="SPRY_dom"/>
</dbReference>
<feature type="domain" description="CTLH" evidence="4">
    <location>
        <begin position="461"/>
        <end position="518"/>
    </location>
</feature>
<dbReference type="InterPro" id="IPR006594">
    <property type="entry name" value="LisH"/>
</dbReference>
<reference evidence="5" key="1">
    <citation type="submission" date="2023-01" db="EMBL/GenBank/DDBJ databases">
        <title>The growth and conidiation of Purpureocillium lavendulum are regulated by nitrogen source and histone H3K14 acetylation.</title>
        <authorList>
            <person name="Tang P."/>
            <person name="Han J."/>
            <person name="Zhang C."/>
            <person name="Tang P."/>
            <person name="Qi F."/>
            <person name="Zhang K."/>
            <person name="Liang L."/>
        </authorList>
    </citation>
    <scope>NUCLEOTIDE SEQUENCE</scope>
    <source>
        <strain evidence="5">YMF1.00683</strain>
    </source>
</reference>
<dbReference type="SMART" id="SM00668">
    <property type="entry name" value="CTLH"/>
    <property type="match status" value="1"/>
</dbReference>
<dbReference type="InterPro" id="IPR043136">
    <property type="entry name" value="B30.2/SPRY_sf"/>
</dbReference>